<accession>A0A9P5ZU49</accession>
<dbReference type="Proteomes" id="UP000807025">
    <property type="component" value="Unassembled WGS sequence"/>
</dbReference>
<keyword evidence="1" id="KW-0812">Transmembrane</keyword>
<comment type="caution">
    <text evidence="2">The sequence shown here is derived from an EMBL/GenBank/DDBJ whole genome shotgun (WGS) entry which is preliminary data.</text>
</comment>
<reference evidence="2" key="1">
    <citation type="submission" date="2020-11" db="EMBL/GenBank/DDBJ databases">
        <authorList>
            <consortium name="DOE Joint Genome Institute"/>
            <person name="Ahrendt S."/>
            <person name="Riley R."/>
            <person name="Andreopoulos W."/>
            <person name="Labutti K."/>
            <person name="Pangilinan J."/>
            <person name="Ruiz-Duenas F.J."/>
            <person name="Barrasa J.M."/>
            <person name="Sanchez-Garcia M."/>
            <person name="Camarero S."/>
            <person name="Miyauchi S."/>
            <person name="Serrano A."/>
            <person name="Linde D."/>
            <person name="Babiker R."/>
            <person name="Drula E."/>
            <person name="Ayuso-Fernandez I."/>
            <person name="Pacheco R."/>
            <person name="Padilla G."/>
            <person name="Ferreira P."/>
            <person name="Barriuso J."/>
            <person name="Kellner H."/>
            <person name="Castanera R."/>
            <person name="Alfaro M."/>
            <person name="Ramirez L."/>
            <person name="Pisabarro A.G."/>
            <person name="Kuo A."/>
            <person name="Tritt A."/>
            <person name="Lipzen A."/>
            <person name="He G."/>
            <person name="Yan M."/>
            <person name="Ng V."/>
            <person name="Cullen D."/>
            <person name="Martin F."/>
            <person name="Rosso M.-N."/>
            <person name="Henrissat B."/>
            <person name="Hibbett D."/>
            <person name="Martinez A.T."/>
            <person name="Grigoriev I.V."/>
        </authorList>
    </citation>
    <scope>NUCLEOTIDE SEQUENCE</scope>
    <source>
        <strain evidence="2">ATCC 90797</strain>
    </source>
</reference>
<dbReference type="AlphaFoldDB" id="A0A9P5ZU49"/>
<evidence type="ECO:0000313" key="2">
    <source>
        <dbReference type="EMBL" id="KAF9493721.1"/>
    </source>
</evidence>
<keyword evidence="3" id="KW-1185">Reference proteome</keyword>
<dbReference type="EMBL" id="MU154582">
    <property type="protein sequence ID" value="KAF9493721.1"/>
    <property type="molecule type" value="Genomic_DNA"/>
</dbReference>
<keyword evidence="1" id="KW-0472">Membrane</keyword>
<proteinExistence type="predicted"/>
<organism evidence="2 3">
    <name type="scientific">Pleurotus eryngii</name>
    <name type="common">Boletus of the steppes</name>
    <dbReference type="NCBI Taxonomy" id="5323"/>
    <lineage>
        <taxon>Eukaryota</taxon>
        <taxon>Fungi</taxon>
        <taxon>Dikarya</taxon>
        <taxon>Basidiomycota</taxon>
        <taxon>Agaricomycotina</taxon>
        <taxon>Agaricomycetes</taxon>
        <taxon>Agaricomycetidae</taxon>
        <taxon>Agaricales</taxon>
        <taxon>Pleurotineae</taxon>
        <taxon>Pleurotaceae</taxon>
        <taxon>Pleurotus</taxon>
    </lineage>
</organism>
<gene>
    <name evidence="2" type="ORF">BDN71DRAFT_1449976</name>
</gene>
<sequence length="121" mass="13245">MGEMHAKIRWTLKRVICLLTMIMMMNLAFVCGGSSGTCTPHRRDVKLGNAILVALYSKSDRELSSGSQIRSCPFSLHVRPSEKSYLSQHASDICTDIGHLRHDSLPGRTPAHSSATGSHPV</sequence>
<evidence type="ECO:0000313" key="3">
    <source>
        <dbReference type="Proteomes" id="UP000807025"/>
    </source>
</evidence>
<feature type="transmembrane region" description="Helical" evidence="1">
    <location>
        <begin position="12"/>
        <end position="30"/>
    </location>
</feature>
<evidence type="ECO:0000256" key="1">
    <source>
        <dbReference type="SAM" id="Phobius"/>
    </source>
</evidence>
<keyword evidence="1" id="KW-1133">Transmembrane helix</keyword>
<protein>
    <submittedName>
        <fullName evidence="2">Uncharacterized protein</fullName>
    </submittedName>
</protein>
<name>A0A9P5ZU49_PLEER</name>